<dbReference type="InterPro" id="IPR015797">
    <property type="entry name" value="NUDIX_hydrolase-like_dom_sf"/>
</dbReference>
<sequence>MGYESLQSEMMSESLIVVNEEDQVLGSMDKLGCHLGDGVLHRAFSILLFDENDRLLVQKRASDKITFPSVWANSCCSHPLNNDTESDGNGVKNAAVRKMSQELGVAEGKVHLDEIFPITRMLYRARQDDDWVEYELDHILFARTSSDLPMQPNPNEISELRWISRDELDDWISNGPDDGGIVAPWFRCIAEQILPEWWPNLDGVPSMADDLIRDMGDVSHSVGKPNGGDGDADDLMASLSTHRAEVEQRVIAALSKSESSTLRAAMLHLIGGGGKRLRAILPWLVADALECAHDGHYDLGAAIEIIHNFTLVHDDIMDNDAIRRGRPSVHVAFDEPTAINAGDAMLAVSFEVLAGSQHIDANHFRTLVQIIGAMVRKVSEGQQMDMSFEGEDSVTEEEYLAMISGKTAAMFTTCASAGALLADADASTINTLAEWGENVGLCFQLMDDLIDVTGDSVTLGKPACSDIVAGKRTLIAIHALQQDVAVLSSFEHAFGSYNDALDRDTLDAIVSELQNSGSIPYAREKAMQYHSAAHACLDRLPQTTGSKVLRALTDFQLTRIS</sequence>
<dbReference type="CDD" id="cd02885">
    <property type="entry name" value="NUDIX_IPP_Isomerase"/>
    <property type="match status" value="1"/>
</dbReference>
<dbReference type="Pfam" id="PF00293">
    <property type="entry name" value="NUDIX"/>
    <property type="match status" value="1"/>
</dbReference>
<comment type="pathway">
    <text evidence="2">Isoprenoid biosynthesis; dimethylallyl diphosphate biosynthesis; dimethylallyl diphosphate from isopentenyl diphosphate: step 1/1.</text>
</comment>
<dbReference type="GO" id="GO:0050992">
    <property type="term" value="P:dimethylallyl diphosphate biosynthetic process"/>
    <property type="evidence" value="ECO:0007669"/>
    <property type="project" value="UniProtKB-UniPathway"/>
</dbReference>
<dbReference type="GO" id="GO:0046872">
    <property type="term" value="F:metal ion binding"/>
    <property type="evidence" value="ECO:0007669"/>
    <property type="project" value="UniProtKB-KW"/>
</dbReference>
<evidence type="ECO:0000256" key="6">
    <source>
        <dbReference type="ARBA" id="ARBA00022490"/>
    </source>
</evidence>
<evidence type="ECO:0000256" key="8">
    <source>
        <dbReference type="ARBA" id="ARBA00022723"/>
    </source>
</evidence>
<dbReference type="GO" id="GO:0004659">
    <property type="term" value="F:prenyltransferase activity"/>
    <property type="evidence" value="ECO:0007669"/>
    <property type="project" value="InterPro"/>
</dbReference>
<comment type="cofactor">
    <cofactor evidence="1">
        <name>Mg(2+)</name>
        <dbReference type="ChEBI" id="CHEBI:18420"/>
    </cofactor>
</comment>
<keyword evidence="9" id="KW-0460">Magnesium</keyword>
<accession>A0A075HBX0</accession>
<evidence type="ECO:0000256" key="7">
    <source>
        <dbReference type="ARBA" id="ARBA00022679"/>
    </source>
</evidence>
<dbReference type="HAMAP" id="MF_00202">
    <property type="entry name" value="Idi"/>
    <property type="match status" value="1"/>
</dbReference>
<dbReference type="PANTHER" id="PTHR12001:SF85">
    <property type="entry name" value="SHORT CHAIN ISOPRENYL DIPHOSPHATE SYNTHASE"/>
    <property type="match status" value="1"/>
</dbReference>
<dbReference type="Pfam" id="PF00348">
    <property type="entry name" value="polyprenyl_synt"/>
    <property type="match status" value="1"/>
</dbReference>
<keyword evidence="10" id="KW-0464">Manganese</keyword>
<evidence type="ECO:0000256" key="10">
    <source>
        <dbReference type="ARBA" id="ARBA00023211"/>
    </source>
</evidence>
<dbReference type="PROSITE" id="PS51462">
    <property type="entry name" value="NUDIX"/>
    <property type="match status" value="1"/>
</dbReference>
<evidence type="ECO:0000256" key="12">
    <source>
        <dbReference type="ARBA" id="ARBA00023235"/>
    </source>
</evidence>
<keyword evidence="12" id="KW-0413">Isomerase</keyword>
<dbReference type="SUPFAM" id="SSF48576">
    <property type="entry name" value="Terpenoid synthases"/>
    <property type="match status" value="1"/>
</dbReference>
<keyword evidence="6" id="KW-0963">Cytoplasm</keyword>
<dbReference type="InterPro" id="IPR000092">
    <property type="entry name" value="Polyprenyl_synt"/>
</dbReference>
<dbReference type="UniPathway" id="UPA00059">
    <property type="reaction ID" value="UER00104"/>
</dbReference>
<feature type="domain" description="Nudix hydrolase" evidence="13">
    <location>
        <begin position="39"/>
        <end position="188"/>
    </location>
</feature>
<dbReference type="SFLD" id="SFLDG01017">
    <property type="entry name" value="Polyprenyl_Transferase_Like"/>
    <property type="match status" value="1"/>
</dbReference>
<evidence type="ECO:0000256" key="4">
    <source>
        <dbReference type="ARBA" id="ARBA00007579"/>
    </source>
</evidence>
<evidence type="ECO:0000256" key="3">
    <source>
        <dbReference type="ARBA" id="ARBA00006706"/>
    </source>
</evidence>
<dbReference type="NCBIfam" id="TIGR02150">
    <property type="entry name" value="IPP_isom_1"/>
    <property type="match status" value="1"/>
</dbReference>
<dbReference type="PROSITE" id="PS00723">
    <property type="entry name" value="POLYPRENYL_SYNTHASE_1"/>
    <property type="match status" value="1"/>
</dbReference>
<dbReference type="GO" id="GO:0008299">
    <property type="term" value="P:isoprenoid biosynthetic process"/>
    <property type="evidence" value="ECO:0007669"/>
    <property type="project" value="UniProtKB-KW"/>
</dbReference>
<keyword evidence="8" id="KW-0479">Metal-binding</keyword>
<protein>
    <recommendedName>
        <fullName evidence="5">isopentenyl-diphosphate Delta-isomerase</fullName>
        <ecNumber evidence="5">5.3.3.2</ecNumber>
    </recommendedName>
</protein>
<evidence type="ECO:0000313" key="14">
    <source>
        <dbReference type="EMBL" id="AIF11338.1"/>
    </source>
</evidence>
<gene>
    <name evidence="14" type="primary">idsA</name>
</gene>
<reference evidence="14" key="1">
    <citation type="journal article" date="2014" name="Genome Biol. Evol.">
        <title>Pangenome evidence for extensive interdomain horizontal transfer affecting lineage core and shell genes in uncultured planktonic thaumarchaeota and euryarchaeota.</title>
        <authorList>
            <person name="Deschamps P."/>
            <person name="Zivanovic Y."/>
            <person name="Moreira D."/>
            <person name="Rodriguez-Valera F."/>
            <person name="Lopez-Garcia P."/>
        </authorList>
    </citation>
    <scope>NUCLEOTIDE SEQUENCE</scope>
</reference>
<comment type="similarity">
    <text evidence="3">Belongs to the FPP/GGPP synthase family.</text>
</comment>
<evidence type="ECO:0000256" key="2">
    <source>
        <dbReference type="ARBA" id="ARBA00004826"/>
    </source>
</evidence>
<dbReference type="GO" id="GO:0004452">
    <property type="term" value="F:isopentenyl-diphosphate delta-isomerase activity"/>
    <property type="evidence" value="ECO:0007669"/>
    <property type="project" value="UniProtKB-EC"/>
</dbReference>
<dbReference type="EMBL" id="KF900914">
    <property type="protein sequence ID" value="AIF11338.1"/>
    <property type="molecule type" value="Genomic_DNA"/>
</dbReference>
<evidence type="ECO:0000256" key="5">
    <source>
        <dbReference type="ARBA" id="ARBA00012057"/>
    </source>
</evidence>
<name>A0A075HBX0_9EURY</name>
<dbReference type="NCBIfam" id="NF002995">
    <property type="entry name" value="PRK03759.1"/>
    <property type="match status" value="1"/>
</dbReference>
<proteinExistence type="inferred from homology"/>
<dbReference type="SUPFAM" id="SSF55811">
    <property type="entry name" value="Nudix"/>
    <property type="match status" value="1"/>
</dbReference>
<dbReference type="PROSITE" id="PS00444">
    <property type="entry name" value="POLYPRENYL_SYNTHASE_2"/>
    <property type="match status" value="1"/>
</dbReference>
<dbReference type="AlphaFoldDB" id="A0A075HBX0"/>
<dbReference type="InterPro" id="IPR056375">
    <property type="entry name" value="Idi_bact"/>
</dbReference>
<keyword evidence="11" id="KW-0414">Isoprene biosynthesis</keyword>
<comment type="similarity">
    <text evidence="4">Belongs to the IPP isomerase type 1 family.</text>
</comment>
<dbReference type="InterPro" id="IPR008949">
    <property type="entry name" value="Isoprenoid_synthase_dom_sf"/>
</dbReference>
<evidence type="ECO:0000259" key="13">
    <source>
        <dbReference type="PROSITE" id="PS51462"/>
    </source>
</evidence>
<evidence type="ECO:0000256" key="1">
    <source>
        <dbReference type="ARBA" id="ARBA00001946"/>
    </source>
</evidence>
<dbReference type="EC" id="5.3.3.2" evidence="5"/>
<dbReference type="InterPro" id="IPR000086">
    <property type="entry name" value="NUDIX_hydrolase_dom"/>
</dbReference>
<dbReference type="SFLD" id="SFLDS00005">
    <property type="entry name" value="Isoprenoid_Synthase_Type_I"/>
    <property type="match status" value="1"/>
</dbReference>
<keyword evidence="7 14" id="KW-0808">Transferase</keyword>
<dbReference type="InterPro" id="IPR033749">
    <property type="entry name" value="Polyprenyl_synt_CS"/>
</dbReference>
<organism evidence="14">
    <name type="scientific">uncultured marine group II/III euryarchaeote KM3_51_E06</name>
    <dbReference type="NCBI Taxonomy" id="1456455"/>
    <lineage>
        <taxon>Archaea</taxon>
        <taxon>Methanobacteriati</taxon>
        <taxon>Methanobacteriota</taxon>
        <taxon>environmental samples</taxon>
    </lineage>
</organism>
<dbReference type="Gene3D" id="3.90.79.10">
    <property type="entry name" value="Nucleoside Triphosphate Pyrophosphohydrolase"/>
    <property type="match status" value="1"/>
</dbReference>
<dbReference type="Gene3D" id="1.10.600.10">
    <property type="entry name" value="Farnesyl Diphosphate Synthase"/>
    <property type="match status" value="1"/>
</dbReference>
<dbReference type="InterPro" id="IPR011876">
    <property type="entry name" value="IsopentenylPP_isomerase_typ1"/>
</dbReference>
<dbReference type="PANTHER" id="PTHR12001">
    <property type="entry name" value="GERANYLGERANYL PYROPHOSPHATE SYNTHASE"/>
    <property type="match status" value="1"/>
</dbReference>
<evidence type="ECO:0000256" key="9">
    <source>
        <dbReference type="ARBA" id="ARBA00022842"/>
    </source>
</evidence>
<dbReference type="CDD" id="cd00685">
    <property type="entry name" value="Trans_IPPS_HT"/>
    <property type="match status" value="1"/>
</dbReference>
<evidence type="ECO:0000256" key="11">
    <source>
        <dbReference type="ARBA" id="ARBA00023229"/>
    </source>
</evidence>